<reference evidence="1" key="1">
    <citation type="submission" date="2018-06" db="EMBL/GenBank/DDBJ databases">
        <authorList>
            <person name="Zhirakovskaya E."/>
        </authorList>
    </citation>
    <scope>NUCLEOTIDE SEQUENCE</scope>
</reference>
<sequence length="328" mass="38191">MISTIYIEHEVADHPRVKAICQRFKQAEIVYCDHYGELFNRKAQNFRLQKKTPALILAYKKKQFVLPAPEAYGIGGDNNYYFSHMMNCIYDCRYCFLQGMYRSAHYVVFVNFEDFAEDIIATANNNPSSYFFSGYDCDSMALEPVTHFVDTILPVFEKLPEAWLELRTKSTQIRGLLEKDALPNCIVAFSLSPDNIVSSLEAKTPSLQKRIEAMKKLQKKGWKIGLRFDPLIYHDCYEKNYLALFETVFSQIDMSGVHSVSAGSFRMPENFFRNMIKLYPREKMFASVANENKKMASYTESLENEMMNFCEVNILKYIPQHKYFPCLQ</sequence>
<proteinExistence type="predicted"/>
<dbReference type="InterPro" id="IPR049539">
    <property type="entry name" value="SPL"/>
</dbReference>
<dbReference type="PANTHER" id="PTHR37822">
    <property type="entry name" value="SPORE PHOTOPRODUCT LYASE-RELATED"/>
    <property type="match status" value="1"/>
</dbReference>
<dbReference type="Gene3D" id="3.80.30.30">
    <property type="match status" value="1"/>
</dbReference>
<dbReference type="AlphaFoldDB" id="A0A3B0Z4K2"/>
<dbReference type="InterPro" id="IPR058240">
    <property type="entry name" value="rSAM_sf"/>
</dbReference>
<gene>
    <name evidence="1" type="ORF">MNBD_GAMMA16-1780</name>
</gene>
<dbReference type="PANTHER" id="PTHR37822:SF2">
    <property type="entry name" value="SPORE PHOTOPRODUCT LYASE"/>
    <property type="match status" value="1"/>
</dbReference>
<accession>A0A3B0Z4K2</accession>
<dbReference type="SUPFAM" id="SSF102114">
    <property type="entry name" value="Radical SAM enzymes"/>
    <property type="match status" value="1"/>
</dbReference>
<dbReference type="Gene3D" id="3.40.50.12110">
    <property type="match status" value="1"/>
</dbReference>
<protein>
    <submittedName>
        <fullName evidence="1">Spore photoproduct lyase</fullName>
        <ecNumber evidence="1">4.1.99.14</ecNumber>
    </submittedName>
</protein>
<dbReference type="EC" id="4.1.99.14" evidence="1"/>
<dbReference type="GO" id="GO:0003913">
    <property type="term" value="F:DNA photolyase activity"/>
    <property type="evidence" value="ECO:0007669"/>
    <property type="project" value="TreeGrafter"/>
</dbReference>
<dbReference type="EMBL" id="UOFO01000030">
    <property type="protein sequence ID" value="VAW83960.1"/>
    <property type="molecule type" value="Genomic_DNA"/>
</dbReference>
<organism evidence="1">
    <name type="scientific">hydrothermal vent metagenome</name>
    <dbReference type="NCBI Taxonomy" id="652676"/>
    <lineage>
        <taxon>unclassified sequences</taxon>
        <taxon>metagenomes</taxon>
        <taxon>ecological metagenomes</taxon>
    </lineage>
</organism>
<keyword evidence="1" id="KW-0456">Lyase</keyword>
<dbReference type="GO" id="GO:0051539">
    <property type="term" value="F:4 iron, 4 sulfur cluster binding"/>
    <property type="evidence" value="ECO:0007669"/>
    <property type="project" value="TreeGrafter"/>
</dbReference>
<dbReference type="GO" id="GO:1904047">
    <property type="term" value="F:S-adenosyl-L-methionine binding"/>
    <property type="evidence" value="ECO:0007669"/>
    <property type="project" value="TreeGrafter"/>
</dbReference>
<dbReference type="Pfam" id="PF20903">
    <property type="entry name" value="SPL"/>
    <property type="match status" value="1"/>
</dbReference>
<name>A0A3B0Z4K2_9ZZZZ</name>
<dbReference type="GO" id="GO:0042601">
    <property type="term" value="C:endospore-forming forespore"/>
    <property type="evidence" value="ECO:0007669"/>
    <property type="project" value="TreeGrafter"/>
</dbReference>
<evidence type="ECO:0000313" key="1">
    <source>
        <dbReference type="EMBL" id="VAW83960.1"/>
    </source>
</evidence>